<gene>
    <name evidence="1" type="ORF">H5410_051059</name>
</gene>
<protein>
    <submittedName>
        <fullName evidence="1">Uncharacterized protein</fullName>
    </submittedName>
</protein>
<sequence>MKLKQDLFYPCLWGTQISPNLAKIGHLTSFALKNDVNRSIIGKNSPFNTIRGYSDFNPLDPTHIQRNPIILTRFQQAMTWES</sequence>
<reference evidence="1 2" key="1">
    <citation type="submission" date="2020-09" db="EMBL/GenBank/DDBJ databases">
        <title>De no assembly of potato wild relative species, Solanum commersonii.</title>
        <authorList>
            <person name="Cho K."/>
        </authorList>
    </citation>
    <scope>NUCLEOTIDE SEQUENCE [LARGE SCALE GENOMIC DNA]</scope>
    <source>
        <strain evidence="1">LZ3.2</strain>
        <tissue evidence="1">Leaf</tissue>
    </source>
</reference>
<name>A0A9J5WZU1_SOLCO</name>
<keyword evidence="2" id="KW-1185">Reference proteome</keyword>
<organism evidence="1 2">
    <name type="scientific">Solanum commersonii</name>
    <name type="common">Commerson's wild potato</name>
    <name type="synonym">Commerson's nightshade</name>
    <dbReference type="NCBI Taxonomy" id="4109"/>
    <lineage>
        <taxon>Eukaryota</taxon>
        <taxon>Viridiplantae</taxon>
        <taxon>Streptophyta</taxon>
        <taxon>Embryophyta</taxon>
        <taxon>Tracheophyta</taxon>
        <taxon>Spermatophyta</taxon>
        <taxon>Magnoliopsida</taxon>
        <taxon>eudicotyledons</taxon>
        <taxon>Gunneridae</taxon>
        <taxon>Pentapetalae</taxon>
        <taxon>asterids</taxon>
        <taxon>lamiids</taxon>
        <taxon>Solanales</taxon>
        <taxon>Solanaceae</taxon>
        <taxon>Solanoideae</taxon>
        <taxon>Solaneae</taxon>
        <taxon>Solanum</taxon>
    </lineage>
</organism>
<comment type="caution">
    <text evidence="1">The sequence shown here is derived from an EMBL/GenBank/DDBJ whole genome shotgun (WGS) entry which is preliminary data.</text>
</comment>
<proteinExistence type="predicted"/>
<dbReference type="AlphaFoldDB" id="A0A9J5WZU1"/>
<evidence type="ECO:0000313" key="1">
    <source>
        <dbReference type="EMBL" id="KAG5580432.1"/>
    </source>
</evidence>
<dbReference type="EMBL" id="JACXVP010000010">
    <property type="protein sequence ID" value="KAG5580432.1"/>
    <property type="molecule type" value="Genomic_DNA"/>
</dbReference>
<dbReference type="Proteomes" id="UP000824120">
    <property type="component" value="Chromosome 10"/>
</dbReference>
<evidence type="ECO:0000313" key="2">
    <source>
        <dbReference type="Proteomes" id="UP000824120"/>
    </source>
</evidence>
<accession>A0A9J5WZU1</accession>